<dbReference type="KEGG" id="nga:Ngar_c24670"/>
<accession>K0IDB6</accession>
<dbReference type="RefSeq" id="WP_015019926.1">
    <property type="nucleotide sequence ID" value="NC_018719.1"/>
</dbReference>
<evidence type="ECO:0000313" key="1">
    <source>
        <dbReference type="EMBL" id="AFU59391.1"/>
    </source>
</evidence>
<reference evidence="1 2" key="1">
    <citation type="journal article" date="2012" name="Environ. Microbiol.">
        <title>The genome of the ammonia-oxidizing Candidatus Nitrososphaera gargensis: insights into metabolic versatility and environmental adaptations.</title>
        <authorList>
            <person name="Spang A."/>
            <person name="Poehlein A."/>
            <person name="Offre P."/>
            <person name="Zumbragel S."/>
            <person name="Haider S."/>
            <person name="Rychlik N."/>
            <person name="Nowka B."/>
            <person name="Schmeisser C."/>
            <person name="Lebedeva E.V."/>
            <person name="Rattei T."/>
            <person name="Bohm C."/>
            <person name="Schmid M."/>
            <person name="Galushko A."/>
            <person name="Hatzenpichler R."/>
            <person name="Weinmaier T."/>
            <person name="Daniel R."/>
            <person name="Schleper C."/>
            <person name="Spieck E."/>
            <person name="Streit W."/>
            <person name="Wagner M."/>
        </authorList>
    </citation>
    <scope>NUCLEOTIDE SEQUENCE [LARGE SCALE GENOMIC DNA]</scope>
    <source>
        <strain evidence="2">Ga9.2</strain>
    </source>
</reference>
<name>K0IDB6_NITGG</name>
<evidence type="ECO:0000313" key="2">
    <source>
        <dbReference type="Proteomes" id="UP000008037"/>
    </source>
</evidence>
<proteinExistence type="predicted"/>
<gene>
    <name evidence="1" type="ordered locus">Ngar_c24670</name>
</gene>
<protein>
    <submittedName>
        <fullName evidence="1">Uncharacterized protein</fullName>
    </submittedName>
</protein>
<dbReference type="GeneID" id="13794484"/>
<dbReference type="Proteomes" id="UP000008037">
    <property type="component" value="Chromosome"/>
</dbReference>
<dbReference type="HOGENOM" id="CLU_204996_0_0_2"/>
<dbReference type="AlphaFoldDB" id="K0IDB6"/>
<keyword evidence="2" id="KW-1185">Reference proteome</keyword>
<dbReference type="EMBL" id="CP002408">
    <property type="protein sequence ID" value="AFU59391.1"/>
    <property type="molecule type" value="Genomic_DNA"/>
</dbReference>
<dbReference type="OrthoDB" id="374823at2157"/>
<organism evidence="1 2">
    <name type="scientific">Nitrososphaera gargensis (strain Ga9.2)</name>
    <dbReference type="NCBI Taxonomy" id="1237085"/>
    <lineage>
        <taxon>Archaea</taxon>
        <taxon>Nitrososphaerota</taxon>
        <taxon>Nitrososphaeria</taxon>
        <taxon>Nitrososphaerales</taxon>
        <taxon>Nitrososphaeraceae</taxon>
        <taxon>Nitrososphaera</taxon>
    </lineage>
</organism>
<dbReference type="InParanoid" id="K0IDB6"/>
<dbReference type="BioCyc" id="CNIT1237085:G1324-2465-MONOMER"/>
<sequence>MTTTFATDSFKVVNVSPISDQFKRLQVISCDISNVGRKSFNVLIDGIISEVTVLKRCCDKSVKSFSQ</sequence>